<dbReference type="InterPro" id="IPR041916">
    <property type="entry name" value="Anti_sigma_zinc_sf"/>
</dbReference>
<protein>
    <submittedName>
        <fullName evidence="2">Transcriptional regulator</fullName>
    </submittedName>
</protein>
<name>A0ABT3TCU4_9GAMM</name>
<proteinExistence type="predicted"/>
<dbReference type="Gene3D" id="1.10.10.1320">
    <property type="entry name" value="Anti-sigma factor, zinc-finger domain"/>
    <property type="match status" value="1"/>
</dbReference>
<evidence type="ECO:0000313" key="2">
    <source>
        <dbReference type="EMBL" id="MCX2979804.1"/>
    </source>
</evidence>
<gene>
    <name evidence="2" type="ORF">EYC98_02880</name>
</gene>
<dbReference type="Proteomes" id="UP001143362">
    <property type="component" value="Unassembled WGS sequence"/>
</dbReference>
<keyword evidence="3" id="KW-1185">Reference proteome</keyword>
<organism evidence="2 3">
    <name type="scientific">Candidatus Litorirhabdus singularis</name>
    <dbReference type="NCBI Taxonomy" id="2518993"/>
    <lineage>
        <taxon>Bacteria</taxon>
        <taxon>Pseudomonadati</taxon>
        <taxon>Pseudomonadota</taxon>
        <taxon>Gammaproteobacteria</taxon>
        <taxon>Cellvibrionales</taxon>
        <taxon>Halieaceae</taxon>
        <taxon>Candidatus Litorirhabdus</taxon>
    </lineage>
</organism>
<dbReference type="NCBIfam" id="TIGR02451">
    <property type="entry name" value="anti_sig_ChrR"/>
    <property type="match status" value="1"/>
</dbReference>
<dbReference type="InterPro" id="IPR014710">
    <property type="entry name" value="RmlC-like_jellyroll"/>
</dbReference>
<dbReference type="CDD" id="cd20301">
    <property type="entry name" value="cupin_ChrR"/>
    <property type="match status" value="1"/>
</dbReference>
<feature type="domain" description="ChrR-like cupin" evidence="1">
    <location>
        <begin position="103"/>
        <end position="191"/>
    </location>
</feature>
<reference evidence="2" key="1">
    <citation type="submission" date="2019-02" db="EMBL/GenBank/DDBJ databases">
        <authorList>
            <person name="Li S.-H."/>
        </authorList>
    </citation>
    <scope>NUCLEOTIDE SEQUENCE</scope>
    <source>
        <strain evidence="2">IMCC14734</strain>
    </source>
</reference>
<dbReference type="Gene3D" id="2.60.120.10">
    <property type="entry name" value="Jelly Rolls"/>
    <property type="match status" value="1"/>
</dbReference>
<dbReference type="InterPro" id="IPR025979">
    <property type="entry name" value="ChrR-like_cupin_dom"/>
</dbReference>
<sequence length="217" mass="24393">MINYHPDSRMLNEFSAGSLPLAQSACVSLHLNYCSTCQRESRKLQQMGGMLFERLAPCEVDASLLDSVMSRLDEPAPLTYEAKTTATDESPALMRRLMKGGYKDLEWDRINSGLQISRLHTGDVENEFALYHIKAGRTIPRHTHKGTELTLVLEGSFSDEEGIYQRGDFLMRDAEHEHTPTAAKSEDCICIGVLDAPIKFTGWNYRALNPFLSLQAH</sequence>
<accession>A0ABT3TCU4</accession>
<evidence type="ECO:0000313" key="3">
    <source>
        <dbReference type="Proteomes" id="UP001143362"/>
    </source>
</evidence>
<evidence type="ECO:0000259" key="1">
    <source>
        <dbReference type="Pfam" id="PF12973"/>
    </source>
</evidence>
<dbReference type="InterPro" id="IPR011051">
    <property type="entry name" value="RmlC_Cupin_sf"/>
</dbReference>
<dbReference type="Pfam" id="PF12973">
    <property type="entry name" value="Cupin_7"/>
    <property type="match status" value="1"/>
</dbReference>
<dbReference type="RefSeq" id="WP_279243799.1">
    <property type="nucleotide sequence ID" value="NZ_SHNN01000001.1"/>
</dbReference>
<dbReference type="EMBL" id="SHNN01000001">
    <property type="protein sequence ID" value="MCX2979804.1"/>
    <property type="molecule type" value="Genomic_DNA"/>
</dbReference>
<comment type="caution">
    <text evidence="2">The sequence shown here is derived from an EMBL/GenBank/DDBJ whole genome shotgun (WGS) entry which is preliminary data.</text>
</comment>
<dbReference type="InterPro" id="IPR012807">
    <property type="entry name" value="Anti-sigma_ChrR"/>
</dbReference>
<dbReference type="SUPFAM" id="SSF51182">
    <property type="entry name" value="RmlC-like cupins"/>
    <property type="match status" value="1"/>
</dbReference>